<gene>
    <name evidence="5" type="ORF">SH1V18_31340</name>
</gene>
<evidence type="ECO:0000256" key="3">
    <source>
        <dbReference type="ARBA" id="ARBA00023163"/>
    </source>
</evidence>
<accession>A0A9W5YEU8</accession>
<evidence type="ECO:0000256" key="2">
    <source>
        <dbReference type="ARBA" id="ARBA00023125"/>
    </source>
</evidence>
<dbReference type="AlphaFoldDB" id="A0A9W5YEU8"/>
<dbReference type="Gene3D" id="1.10.10.60">
    <property type="entry name" value="Homeodomain-like"/>
    <property type="match status" value="2"/>
</dbReference>
<keyword evidence="6" id="KW-1185">Reference proteome</keyword>
<organism evidence="5 6">
    <name type="scientific">Vallitalea longa</name>
    <dbReference type="NCBI Taxonomy" id="2936439"/>
    <lineage>
        <taxon>Bacteria</taxon>
        <taxon>Bacillati</taxon>
        <taxon>Bacillota</taxon>
        <taxon>Clostridia</taxon>
        <taxon>Lachnospirales</taxon>
        <taxon>Vallitaleaceae</taxon>
        <taxon>Vallitalea</taxon>
    </lineage>
</organism>
<name>A0A9W5YEU8_9FIRM</name>
<dbReference type="Pfam" id="PF12833">
    <property type="entry name" value="HTH_18"/>
    <property type="match status" value="1"/>
</dbReference>
<dbReference type="GO" id="GO:0043565">
    <property type="term" value="F:sequence-specific DNA binding"/>
    <property type="evidence" value="ECO:0007669"/>
    <property type="project" value="InterPro"/>
</dbReference>
<dbReference type="SUPFAM" id="SSF46689">
    <property type="entry name" value="Homeodomain-like"/>
    <property type="match status" value="2"/>
</dbReference>
<dbReference type="InterPro" id="IPR018060">
    <property type="entry name" value="HTH_AraC"/>
</dbReference>
<protein>
    <submittedName>
        <fullName evidence="5">AraC family transcriptional regulator</fullName>
    </submittedName>
</protein>
<reference evidence="5" key="1">
    <citation type="submission" date="2022-06" db="EMBL/GenBank/DDBJ databases">
        <title>Vallitalea longa sp. nov., an anaerobic bacterium isolated from marine sediment.</title>
        <authorList>
            <person name="Hirano S."/>
            <person name="Terahara T."/>
            <person name="Mori K."/>
            <person name="Hamada M."/>
            <person name="Matsumoto R."/>
            <person name="Kobayashi T."/>
        </authorList>
    </citation>
    <scope>NUCLEOTIDE SEQUENCE</scope>
    <source>
        <strain evidence="5">SH18-1</strain>
    </source>
</reference>
<dbReference type="PROSITE" id="PS00041">
    <property type="entry name" value="HTH_ARAC_FAMILY_1"/>
    <property type="match status" value="1"/>
</dbReference>
<dbReference type="RefSeq" id="WP_281817034.1">
    <property type="nucleotide sequence ID" value="NZ_BRLB01000011.1"/>
</dbReference>
<feature type="domain" description="HTH araC/xylS-type" evidence="4">
    <location>
        <begin position="300"/>
        <end position="398"/>
    </location>
</feature>
<keyword evidence="2" id="KW-0238">DNA-binding</keyword>
<dbReference type="PROSITE" id="PS01124">
    <property type="entry name" value="HTH_ARAC_FAMILY_2"/>
    <property type="match status" value="1"/>
</dbReference>
<keyword evidence="1" id="KW-0805">Transcription regulation</keyword>
<dbReference type="PRINTS" id="PR00032">
    <property type="entry name" value="HTHARAC"/>
</dbReference>
<dbReference type="PANTHER" id="PTHR43280">
    <property type="entry name" value="ARAC-FAMILY TRANSCRIPTIONAL REGULATOR"/>
    <property type="match status" value="1"/>
</dbReference>
<evidence type="ECO:0000313" key="6">
    <source>
        <dbReference type="Proteomes" id="UP001144256"/>
    </source>
</evidence>
<dbReference type="SMART" id="SM00342">
    <property type="entry name" value="HTH_ARAC"/>
    <property type="match status" value="1"/>
</dbReference>
<comment type="caution">
    <text evidence="5">The sequence shown here is derived from an EMBL/GenBank/DDBJ whole genome shotgun (WGS) entry which is preliminary data.</text>
</comment>
<dbReference type="InterPro" id="IPR018062">
    <property type="entry name" value="HTH_AraC-typ_CS"/>
</dbReference>
<dbReference type="InterPro" id="IPR009057">
    <property type="entry name" value="Homeodomain-like_sf"/>
</dbReference>
<dbReference type="PANTHER" id="PTHR43280:SF2">
    <property type="entry name" value="HTH-TYPE TRANSCRIPTIONAL REGULATOR EXSA"/>
    <property type="match status" value="1"/>
</dbReference>
<dbReference type="GO" id="GO:0003700">
    <property type="term" value="F:DNA-binding transcription factor activity"/>
    <property type="evidence" value="ECO:0007669"/>
    <property type="project" value="InterPro"/>
</dbReference>
<proteinExistence type="predicted"/>
<dbReference type="InterPro" id="IPR020449">
    <property type="entry name" value="Tscrpt_reg_AraC-type_HTH"/>
</dbReference>
<evidence type="ECO:0000313" key="5">
    <source>
        <dbReference type="EMBL" id="GKX30654.1"/>
    </source>
</evidence>
<dbReference type="Proteomes" id="UP001144256">
    <property type="component" value="Unassembled WGS sequence"/>
</dbReference>
<evidence type="ECO:0000259" key="4">
    <source>
        <dbReference type="PROSITE" id="PS01124"/>
    </source>
</evidence>
<keyword evidence="3" id="KW-0804">Transcription</keyword>
<sequence>MKYEDIYYLCDIIHTFVGINIMFYDSNRTFIFELNNIEPKLNNIAFITRNIDDIFDSLKNKPENQIYILSDELGIHYMSTLIRYGGLIIIGPYLSHRIINHTSSINNNLLKNISNYTKSFIDLIPILNRKKLLKVCDFVNSIKFSTIKSSNIHTNFTTTNYLPRILNRSIETTQNINNIINMRYNLENEILHLISYGKFEDVKKIYINHRDVMTLDDRIPDDPIRCAKNYLIIDNTTFRKAIEQAGVPPIYIHNISEQYALRIEKITSIEEYYELLFIMIKDYCEIVDSYSTRNYSPIIRQTIAFIISNINEKLSTKYIADELHINSTYLSRQFKTETGETLIRYIHNIKINESKYYLIQGKYTITQIALLLGFNDSNYFTRIFKKMTNTTPYQFIKSNDIYGK</sequence>
<dbReference type="EMBL" id="BRLB01000011">
    <property type="protein sequence ID" value="GKX30654.1"/>
    <property type="molecule type" value="Genomic_DNA"/>
</dbReference>
<evidence type="ECO:0000256" key="1">
    <source>
        <dbReference type="ARBA" id="ARBA00023015"/>
    </source>
</evidence>